<proteinExistence type="predicted"/>
<evidence type="ECO:0000313" key="1">
    <source>
        <dbReference type="EMBL" id="TKY92415.1"/>
    </source>
</evidence>
<dbReference type="EMBL" id="QYBA01000022">
    <property type="protein sequence ID" value="TKY92415.1"/>
    <property type="molecule type" value="Genomic_DNA"/>
</dbReference>
<feature type="non-terminal residue" evidence="1">
    <location>
        <position position="138"/>
    </location>
</feature>
<accession>A0AC61SCR2</accession>
<dbReference type="Proteomes" id="UP000315423">
    <property type="component" value="Unassembled WGS sequence"/>
</dbReference>
<comment type="caution">
    <text evidence="1">The sequence shown here is derived from an EMBL/GenBank/DDBJ whole genome shotgun (WGS) entry which is preliminary data.</text>
</comment>
<organism evidence="1 2">
    <name type="scientific">Candidatus Methanomarinus sp</name>
    <dbReference type="NCBI Taxonomy" id="3386244"/>
    <lineage>
        <taxon>Archaea</taxon>
        <taxon>Methanobacteriati</taxon>
        <taxon>Methanobacteriota</taxon>
        <taxon>Stenosarchaea group</taxon>
        <taxon>Methanomicrobia</taxon>
        <taxon>Methanosarcinales</taxon>
        <taxon>ANME-2 cluster</taxon>
        <taxon>Candidatus Methanocomedenaceae</taxon>
        <taxon>Candidatus Methanomarinus</taxon>
    </lineage>
</organism>
<evidence type="ECO:0000313" key="2">
    <source>
        <dbReference type="Proteomes" id="UP000315423"/>
    </source>
</evidence>
<gene>
    <name evidence="1" type="ORF">C5S46_00730</name>
</gene>
<reference evidence="1" key="1">
    <citation type="submission" date="2018-09" db="EMBL/GenBank/DDBJ databases">
        <title>A genomic encyclopedia of anaerobic methanotrophic archaea.</title>
        <authorList>
            <person name="Skennerton C.T."/>
            <person name="Chadwick G.L."/>
            <person name="Laso-Perez R."/>
            <person name="Leu A.O."/>
            <person name="Speth D.R."/>
            <person name="Yu H."/>
            <person name="Morgan-Lang C."/>
            <person name="Hatzenpichler R."/>
            <person name="Goudeau D."/>
            <person name="Malmstrom R."/>
            <person name="Woyke T."/>
            <person name="Hallam S."/>
            <person name="Tyson G.W."/>
            <person name="Wegener G."/>
            <person name="Boetius A."/>
            <person name="Orphan V.J."/>
        </authorList>
    </citation>
    <scope>NUCLEOTIDE SEQUENCE</scope>
    <source>
        <strain evidence="1">CONS3730D10UFb2</strain>
    </source>
</reference>
<protein>
    <submittedName>
        <fullName evidence="1">Imidazoleglycerol-phosphate dehydratase</fullName>
    </submittedName>
</protein>
<sequence length="138" mass="15161">MRRSKQKRKTAETDIEIILNLDGSGSADIDTGIAIFDHMLTSLTRHGRLDLKVSAKGDLEVDEHHTIEDVGIVFGTALEKALGNKRGITRFGEATIPMDEALAQVALDLGGRSYLTLNARFMSQKVGDFPTQMTGHFF</sequence>
<name>A0AC61SCR2_9EURY</name>